<keyword evidence="3" id="KW-1185">Reference proteome</keyword>
<proteinExistence type="predicted"/>
<dbReference type="AlphaFoldDB" id="A0A8B6EXS5"/>
<reference evidence="2" key="1">
    <citation type="submission" date="2018-11" db="EMBL/GenBank/DDBJ databases">
        <authorList>
            <person name="Alioto T."/>
            <person name="Alioto T."/>
        </authorList>
    </citation>
    <scope>NUCLEOTIDE SEQUENCE</scope>
</reference>
<evidence type="ECO:0000313" key="2">
    <source>
        <dbReference type="EMBL" id="VDI41648.1"/>
    </source>
</evidence>
<dbReference type="EMBL" id="UYJE01005920">
    <property type="protein sequence ID" value="VDI41648.1"/>
    <property type="molecule type" value="Genomic_DNA"/>
</dbReference>
<feature type="transmembrane region" description="Helical" evidence="1">
    <location>
        <begin position="412"/>
        <end position="436"/>
    </location>
</feature>
<evidence type="ECO:0000313" key="3">
    <source>
        <dbReference type="Proteomes" id="UP000596742"/>
    </source>
</evidence>
<keyword evidence="1" id="KW-1133">Transmembrane helix</keyword>
<protein>
    <submittedName>
        <fullName evidence="2">Uncharacterized protein</fullName>
    </submittedName>
</protein>
<dbReference type="Proteomes" id="UP000596742">
    <property type="component" value="Unassembled WGS sequence"/>
</dbReference>
<name>A0A8B6EXS5_MYTGA</name>
<dbReference type="OrthoDB" id="10436466at2759"/>
<gene>
    <name evidence="2" type="ORF">MGAL_10B030463</name>
</gene>
<sequence>MSTTVLQTKDKFLTTIEKVMKELFNKSPADINQTVDVTIGITIADEFQDDYEDDEGDMFTCGVCLKEFFVLEAFERHKKKQCKKQSNTSPQCSTSHTSIAGHYHVIEYNLDAFPRVHRIQQKLSTCVNMAEIQGEILKVMYQYPRLVFYNANDESSIDSFYLKNHRSTKKTVSQAEIKTGIANGIPTVFVCVLKAEYGHLTNIDRQCLHKIKKELPDHWIDKTLFVVSATSFSGSFRHFHTLSHELGIELGIEMSDIAYRIFKDKDIGILRRVSLHFERQLVEKREVLCRNLEILKLKFHEAIQHTQSLPFELALHLMLSAGPFGNNLFTTLKNSTRSYVWHGESFTRNKFTVTDATDKITRYTCKELGKVIVRTILEHFKNEVRSGNHDLFSVIYQHIDLKYFEISILRGIVVVLAYFLLGRLGWLVSAVVILFAGTDINSDSFRIEIANTMFTQITQNANQIISEVIKTVRSDAMSRYNQFKSSLSSSETEIRRFFRKEKKIFRKDNIENEFRTIAGIHELIRNFKFEDDTLKIYASGNEENYEDVKEFVDAYFRSDVNTEVFMDQNTEGI</sequence>
<evidence type="ECO:0000256" key="1">
    <source>
        <dbReference type="SAM" id="Phobius"/>
    </source>
</evidence>
<accession>A0A8B6EXS5</accession>
<comment type="caution">
    <text evidence="2">The sequence shown here is derived from an EMBL/GenBank/DDBJ whole genome shotgun (WGS) entry which is preliminary data.</text>
</comment>
<keyword evidence="1" id="KW-0812">Transmembrane</keyword>
<organism evidence="2 3">
    <name type="scientific">Mytilus galloprovincialis</name>
    <name type="common">Mediterranean mussel</name>
    <dbReference type="NCBI Taxonomy" id="29158"/>
    <lineage>
        <taxon>Eukaryota</taxon>
        <taxon>Metazoa</taxon>
        <taxon>Spiralia</taxon>
        <taxon>Lophotrochozoa</taxon>
        <taxon>Mollusca</taxon>
        <taxon>Bivalvia</taxon>
        <taxon>Autobranchia</taxon>
        <taxon>Pteriomorphia</taxon>
        <taxon>Mytilida</taxon>
        <taxon>Mytiloidea</taxon>
        <taxon>Mytilidae</taxon>
        <taxon>Mytilinae</taxon>
        <taxon>Mytilus</taxon>
    </lineage>
</organism>
<keyword evidence="1" id="KW-0472">Membrane</keyword>